<protein>
    <submittedName>
        <fullName evidence="1">Uncharacterized protein</fullName>
    </submittedName>
</protein>
<accession>A0ACD1A7X5</accession>
<organism evidence="1 2">
    <name type="scientific">Anoxybacterium hadale</name>
    <dbReference type="NCBI Taxonomy" id="3408580"/>
    <lineage>
        <taxon>Bacteria</taxon>
        <taxon>Bacillati</taxon>
        <taxon>Bacillota</taxon>
        <taxon>Clostridia</taxon>
        <taxon>Peptostreptococcales</taxon>
        <taxon>Anaerovoracaceae</taxon>
        <taxon>Anoxybacterium</taxon>
    </lineage>
</organism>
<sequence length="294" mass="34231">MGTWGVGIKANDDFMDFYDDIIEQFNDGKPFDEITKAMLHKYESEYKEEIDQLHNLFFALAYSGWECGYRDAIIFEKVKNIIEDGTNIEVWRELGASSSTLTKREKALSDFLKRIEVKKKNPKKAKIIKFKPAIFDKGTVLVINLDNGTYSGAIVLESENEDKEYGSNLILEAFINKKTKPTIQEILKAKVYDYSWYSSHGYKKYSSRFEIIGNLNVEQNYSCCRGTGSTYSSWINLVSNLQDNYYRYKENNRFKKVKKFLNLKSIEIEKIQRERVINEMKALLKQKSNSSKTT</sequence>
<reference evidence="1" key="1">
    <citation type="submission" date="2019-08" db="EMBL/GenBank/DDBJ databases">
        <title>Genome sequence of Clostridiales bacterium MT110.</title>
        <authorList>
            <person name="Cao J."/>
        </authorList>
    </citation>
    <scope>NUCLEOTIDE SEQUENCE</scope>
    <source>
        <strain evidence="1">MT110</strain>
    </source>
</reference>
<evidence type="ECO:0000313" key="1">
    <source>
        <dbReference type="EMBL" id="QOX62382.1"/>
    </source>
</evidence>
<proteinExistence type="predicted"/>
<keyword evidence="2" id="KW-1185">Reference proteome</keyword>
<evidence type="ECO:0000313" key="2">
    <source>
        <dbReference type="Proteomes" id="UP000594014"/>
    </source>
</evidence>
<dbReference type="EMBL" id="CP042469">
    <property type="protein sequence ID" value="QOX62382.1"/>
    <property type="molecule type" value="Genomic_DNA"/>
</dbReference>
<gene>
    <name evidence="1" type="ORF">FRZ06_02910</name>
</gene>
<dbReference type="Proteomes" id="UP000594014">
    <property type="component" value="Chromosome"/>
</dbReference>
<name>A0ACD1A7X5_9FIRM</name>